<dbReference type="EMBL" id="JAVFKD010000014">
    <property type="protein sequence ID" value="KAK5989935.1"/>
    <property type="molecule type" value="Genomic_DNA"/>
</dbReference>
<protein>
    <submittedName>
        <fullName evidence="2">Uncharacterized protein</fullName>
    </submittedName>
</protein>
<evidence type="ECO:0000313" key="3">
    <source>
        <dbReference type="Proteomes" id="UP001338125"/>
    </source>
</evidence>
<name>A0ABR0SCQ5_9HYPO</name>
<evidence type="ECO:0000313" key="2">
    <source>
        <dbReference type="EMBL" id="KAK5989935.1"/>
    </source>
</evidence>
<evidence type="ECO:0000256" key="1">
    <source>
        <dbReference type="SAM" id="MobiDB-lite"/>
    </source>
</evidence>
<sequence length="64" mass="7238">MQSKSKSKCQFARVNRARSHRLPDPRGFGVMPNEMEDDGDAGLSKRVDSPFAICERNWLSRASI</sequence>
<organism evidence="2 3">
    <name type="scientific">Cladobotryum mycophilum</name>
    <dbReference type="NCBI Taxonomy" id="491253"/>
    <lineage>
        <taxon>Eukaryota</taxon>
        <taxon>Fungi</taxon>
        <taxon>Dikarya</taxon>
        <taxon>Ascomycota</taxon>
        <taxon>Pezizomycotina</taxon>
        <taxon>Sordariomycetes</taxon>
        <taxon>Hypocreomycetidae</taxon>
        <taxon>Hypocreales</taxon>
        <taxon>Hypocreaceae</taxon>
        <taxon>Cladobotryum</taxon>
    </lineage>
</organism>
<feature type="region of interest" description="Disordered" evidence="1">
    <location>
        <begin position="1"/>
        <end position="42"/>
    </location>
</feature>
<proteinExistence type="predicted"/>
<reference evidence="2 3" key="1">
    <citation type="submission" date="2024-01" db="EMBL/GenBank/DDBJ databases">
        <title>Complete genome of Cladobotryum mycophilum ATHUM6906.</title>
        <authorList>
            <person name="Christinaki A.C."/>
            <person name="Myridakis A.I."/>
            <person name="Kouvelis V.N."/>
        </authorList>
    </citation>
    <scope>NUCLEOTIDE SEQUENCE [LARGE SCALE GENOMIC DNA]</scope>
    <source>
        <strain evidence="2 3">ATHUM6906</strain>
    </source>
</reference>
<gene>
    <name evidence="2" type="ORF">PT974_08198</name>
</gene>
<dbReference type="Proteomes" id="UP001338125">
    <property type="component" value="Unassembled WGS sequence"/>
</dbReference>
<comment type="caution">
    <text evidence="2">The sequence shown here is derived from an EMBL/GenBank/DDBJ whole genome shotgun (WGS) entry which is preliminary data.</text>
</comment>
<accession>A0ABR0SCQ5</accession>
<keyword evidence="3" id="KW-1185">Reference proteome</keyword>